<reference evidence="2 3" key="1">
    <citation type="submission" date="2020-08" db="EMBL/GenBank/DDBJ databases">
        <title>Genomic Encyclopedia of Type Strains, Phase IV (KMG-IV): sequencing the most valuable type-strain genomes for metagenomic binning, comparative biology and taxonomic classification.</title>
        <authorList>
            <person name="Goeker M."/>
        </authorList>
    </citation>
    <scope>NUCLEOTIDE SEQUENCE [LARGE SCALE GENOMIC DNA]</scope>
    <source>
        <strain evidence="2 3">DSM 105137</strain>
    </source>
</reference>
<organism evidence="2 3">
    <name type="scientific">Neolewinella aquimaris</name>
    <dbReference type="NCBI Taxonomy" id="1835722"/>
    <lineage>
        <taxon>Bacteria</taxon>
        <taxon>Pseudomonadati</taxon>
        <taxon>Bacteroidota</taxon>
        <taxon>Saprospiria</taxon>
        <taxon>Saprospirales</taxon>
        <taxon>Lewinellaceae</taxon>
        <taxon>Neolewinella</taxon>
    </lineage>
</organism>
<evidence type="ECO:0000313" key="3">
    <source>
        <dbReference type="Proteomes" id="UP000576209"/>
    </source>
</evidence>
<protein>
    <recommendedName>
        <fullName evidence="1">Outer membrane protein beta-barrel domain-containing protein</fullName>
    </recommendedName>
</protein>
<dbReference type="InterPro" id="IPR025665">
    <property type="entry name" value="Beta-barrel_OMP_2"/>
</dbReference>
<keyword evidence="3" id="KW-1185">Reference proteome</keyword>
<dbReference type="Pfam" id="PF13568">
    <property type="entry name" value="OMP_b-brl_2"/>
    <property type="match status" value="1"/>
</dbReference>
<dbReference type="AlphaFoldDB" id="A0A840E6E1"/>
<dbReference type="RefSeq" id="WP_183496851.1">
    <property type="nucleotide sequence ID" value="NZ_JACIFF010000009.1"/>
</dbReference>
<sequence length="210" mass="23312">MNYRNALILPLLLLSVCSFAQIEFGLKAGLATESLQNEEFSFSREGRQDLKFALEDADYGFQFGALLRLPLTASLTLQPEVTLNSARTTFRADDPDSGVSEVFKERYNDVNVPVLLSYKLAFLRLNAGPVGHFFVSSTSDLKADGGVDRAFETFNLGYALGGSIDIGPLTVDVRYDGNFANYGETFTFRGEEIDIDQSPKRWIGSIAYRF</sequence>
<feature type="domain" description="Outer membrane protein beta-barrel" evidence="1">
    <location>
        <begin position="19"/>
        <end position="179"/>
    </location>
</feature>
<proteinExistence type="predicted"/>
<gene>
    <name evidence="2" type="ORF">GGR28_003255</name>
</gene>
<evidence type="ECO:0000259" key="1">
    <source>
        <dbReference type="Pfam" id="PF13568"/>
    </source>
</evidence>
<name>A0A840E6E1_9BACT</name>
<accession>A0A840E6E1</accession>
<evidence type="ECO:0000313" key="2">
    <source>
        <dbReference type="EMBL" id="MBB4080620.1"/>
    </source>
</evidence>
<dbReference type="EMBL" id="JACIFF010000009">
    <property type="protein sequence ID" value="MBB4080620.1"/>
    <property type="molecule type" value="Genomic_DNA"/>
</dbReference>
<comment type="caution">
    <text evidence="2">The sequence shown here is derived from an EMBL/GenBank/DDBJ whole genome shotgun (WGS) entry which is preliminary data.</text>
</comment>
<dbReference type="Proteomes" id="UP000576209">
    <property type="component" value="Unassembled WGS sequence"/>
</dbReference>